<dbReference type="PROSITE" id="PS00914">
    <property type="entry name" value="SYNTAXIN"/>
    <property type="match status" value="1"/>
</dbReference>
<dbReference type="PROSITE" id="PS50192">
    <property type="entry name" value="T_SNARE"/>
    <property type="match status" value="1"/>
</dbReference>
<dbReference type="Gene3D" id="1.20.5.110">
    <property type="match status" value="1"/>
</dbReference>
<dbReference type="SMART" id="SM00397">
    <property type="entry name" value="t_SNARE"/>
    <property type="match status" value="1"/>
</dbReference>
<evidence type="ECO:0000259" key="3">
    <source>
        <dbReference type="PROSITE" id="PS50192"/>
    </source>
</evidence>
<dbReference type="GO" id="GO:0031629">
    <property type="term" value="P:synaptic vesicle fusion to presynaptic active zone membrane"/>
    <property type="evidence" value="ECO:0007669"/>
    <property type="project" value="TreeGrafter"/>
</dbReference>
<keyword evidence="2" id="KW-0175">Coiled coil</keyword>
<accession>A0A8C2GPH2</accession>
<dbReference type="InterPro" id="IPR000727">
    <property type="entry name" value="T_SNARE_dom"/>
</dbReference>
<name>A0A8C2GPH2_CYPCA</name>
<dbReference type="Ensembl" id="ENSCCRT00015111943.1">
    <property type="protein sequence ID" value="ENSCCRP00015108493.1"/>
    <property type="gene ID" value="ENSCCRG00015043142.1"/>
</dbReference>
<dbReference type="PANTHER" id="PTHR19957:SF36">
    <property type="entry name" value="SYNTAXIN-2"/>
    <property type="match status" value="1"/>
</dbReference>
<dbReference type="SUPFAM" id="SSF47661">
    <property type="entry name" value="t-snare proteins"/>
    <property type="match status" value="1"/>
</dbReference>
<evidence type="ECO:0000313" key="5">
    <source>
        <dbReference type="Proteomes" id="UP000694700"/>
    </source>
</evidence>
<sequence length="181" mass="20432">VESSAFLEEFLPKVNEVQQLIERISFCVEEVKLRHSTILTEINPPNCELEISLFLLRGQVVTEEETEILLQSNNPAVFTSNINSGSCITGQALNEIELRHKDILYLEASIRELHSMFMDIAMLVNSQGEMANNIAKTVMQAGNYVDQGKENIEKATEYKKSWRLRLPIFKNKAKAATSKGS</sequence>
<reference evidence="4" key="1">
    <citation type="submission" date="2025-08" db="UniProtKB">
        <authorList>
            <consortium name="Ensembl"/>
        </authorList>
    </citation>
    <scope>IDENTIFICATION</scope>
</reference>
<evidence type="ECO:0000313" key="4">
    <source>
        <dbReference type="Ensembl" id="ENSCCRP00015108493.1"/>
    </source>
</evidence>
<dbReference type="Proteomes" id="UP000694700">
    <property type="component" value="Unplaced"/>
</dbReference>
<dbReference type="GO" id="GO:0005484">
    <property type="term" value="F:SNAP receptor activity"/>
    <property type="evidence" value="ECO:0007669"/>
    <property type="project" value="InterPro"/>
</dbReference>
<dbReference type="InterPro" id="IPR045242">
    <property type="entry name" value="Syntaxin"/>
</dbReference>
<feature type="domain" description="T-SNARE coiled-coil homology" evidence="3">
    <location>
        <begin position="93"/>
        <end position="155"/>
    </location>
</feature>
<dbReference type="GO" id="GO:0031201">
    <property type="term" value="C:SNARE complex"/>
    <property type="evidence" value="ECO:0007669"/>
    <property type="project" value="TreeGrafter"/>
</dbReference>
<dbReference type="GO" id="GO:0008021">
    <property type="term" value="C:synaptic vesicle"/>
    <property type="evidence" value="ECO:0007669"/>
    <property type="project" value="TreeGrafter"/>
</dbReference>
<organism evidence="4 5">
    <name type="scientific">Cyprinus carpio</name>
    <name type="common">Common carp</name>
    <dbReference type="NCBI Taxonomy" id="7962"/>
    <lineage>
        <taxon>Eukaryota</taxon>
        <taxon>Metazoa</taxon>
        <taxon>Chordata</taxon>
        <taxon>Craniata</taxon>
        <taxon>Vertebrata</taxon>
        <taxon>Euteleostomi</taxon>
        <taxon>Actinopterygii</taxon>
        <taxon>Neopterygii</taxon>
        <taxon>Teleostei</taxon>
        <taxon>Ostariophysi</taxon>
        <taxon>Cypriniformes</taxon>
        <taxon>Cyprinidae</taxon>
        <taxon>Cyprininae</taxon>
        <taxon>Cyprinus</taxon>
    </lineage>
</organism>
<dbReference type="InterPro" id="IPR010989">
    <property type="entry name" value="SNARE"/>
</dbReference>
<dbReference type="GO" id="GO:0000149">
    <property type="term" value="F:SNARE binding"/>
    <property type="evidence" value="ECO:0007669"/>
    <property type="project" value="TreeGrafter"/>
</dbReference>
<dbReference type="GO" id="GO:0048787">
    <property type="term" value="C:presynaptic active zone membrane"/>
    <property type="evidence" value="ECO:0007669"/>
    <property type="project" value="TreeGrafter"/>
</dbReference>
<proteinExistence type="inferred from homology"/>
<evidence type="ECO:0000256" key="1">
    <source>
        <dbReference type="ARBA" id="ARBA00009063"/>
    </source>
</evidence>
<dbReference type="GO" id="GO:0048278">
    <property type="term" value="P:vesicle docking"/>
    <property type="evidence" value="ECO:0007669"/>
    <property type="project" value="TreeGrafter"/>
</dbReference>
<evidence type="ECO:0000256" key="2">
    <source>
        <dbReference type="ARBA" id="ARBA00023054"/>
    </source>
</evidence>
<protein>
    <submittedName>
        <fullName evidence="4">Syntaxin 2a</fullName>
    </submittedName>
</protein>
<dbReference type="PANTHER" id="PTHR19957">
    <property type="entry name" value="SYNTAXIN"/>
    <property type="match status" value="1"/>
</dbReference>
<comment type="similarity">
    <text evidence="1">Belongs to the syntaxin family.</text>
</comment>
<dbReference type="AlphaFoldDB" id="A0A8C2GPH2"/>
<dbReference type="InterPro" id="IPR006012">
    <property type="entry name" value="Syntaxin/epimorphin_CS"/>
</dbReference>
<dbReference type="GO" id="GO:0006886">
    <property type="term" value="P:intracellular protein transport"/>
    <property type="evidence" value="ECO:0007669"/>
    <property type="project" value="InterPro"/>
</dbReference>